<feature type="non-terminal residue" evidence="2">
    <location>
        <position position="1"/>
    </location>
</feature>
<dbReference type="Proteomes" id="UP000000311">
    <property type="component" value="Unassembled WGS sequence"/>
</dbReference>
<organism evidence="3">
    <name type="scientific">Camponotus floridanus</name>
    <name type="common">Florida carpenter ant</name>
    <dbReference type="NCBI Taxonomy" id="104421"/>
    <lineage>
        <taxon>Eukaryota</taxon>
        <taxon>Metazoa</taxon>
        <taxon>Ecdysozoa</taxon>
        <taxon>Arthropoda</taxon>
        <taxon>Hexapoda</taxon>
        <taxon>Insecta</taxon>
        <taxon>Pterygota</taxon>
        <taxon>Neoptera</taxon>
        <taxon>Endopterygota</taxon>
        <taxon>Hymenoptera</taxon>
        <taxon>Apocrita</taxon>
        <taxon>Aculeata</taxon>
        <taxon>Formicoidea</taxon>
        <taxon>Formicidae</taxon>
        <taxon>Formicinae</taxon>
        <taxon>Camponotus</taxon>
    </lineage>
</organism>
<dbReference type="InterPro" id="IPR005055">
    <property type="entry name" value="A10/PebIII"/>
</dbReference>
<evidence type="ECO:0000256" key="1">
    <source>
        <dbReference type="SAM" id="SignalP"/>
    </source>
</evidence>
<feature type="chain" id="PRO_5003157299" evidence="1">
    <location>
        <begin position="19"/>
        <end position="63"/>
    </location>
</feature>
<reference evidence="2 3" key="1">
    <citation type="journal article" date="2010" name="Science">
        <title>Genomic comparison of the ants Camponotus floridanus and Harpegnathos saltator.</title>
        <authorList>
            <person name="Bonasio R."/>
            <person name="Zhang G."/>
            <person name="Ye C."/>
            <person name="Mutti N.S."/>
            <person name="Fang X."/>
            <person name="Qin N."/>
            <person name="Donahue G."/>
            <person name="Yang P."/>
            <person name="Li Q."/>
            <person name="Li C."/>
            <person name="Zhang P."/>
            <person name="Huang Z."/>
            <person name="Berger S.L."/>
            <person name="Reinberg D."/>
            <person name="Wang J."/>
            <person name="Liebig J."/>
        </authorList>
    </citation>
    <scope>NUCLEOTIDE SEQUENCE [LARGE SCALE GENOMIC DNA]</scope>
    <source>
        <strain evidence="3">C129</strain>
    </source>
</reference>
<feature type="non-terminal residue" evidence="2">
    <location>
        <position position="63"/>
    </location>
</feature>
<sequence>RPNYIVAIIVIALTCVLAEEFYSSRYDDIDVHAIFNSTKLRNQYYNCFMDVSPCKTADSKFFK</sequence>
<dbReference type="InParanoid" id="E2B1Y2"/>
<keyword evidence="1" id="KW-0732">Signal</keyword>
<dbReference type="Gene3D" id="1.10.2080.10">
    <property type="entry name" value="Insect odorant-binding protein A10/Ejaculatory bulb-specific protein 3"/>
    <property type="match status" value="1"/>
</dbReference>
<evidence type="ECO:0000313" key="2">
    <source>
        <dbReference type="EMBL" id="EFN60299.1"/>
    </source>
</evidence>
<evidence type="ECO:0000313" key="3">
    <source>
        <dbReference type="Proteomes" id="UP000000311"/>
    </source>
</evidence>
<dbReference type="AlphaFoldDB" id="E2B1Y2"/>
<dbReference type="EMBL" id="GL445000">
    <property type="protein sequence ID" value="EFN60299.1"/>
    <property type="molecule type" value="Genomic_DNA"/>
</dbReference>
<name>E2B1Y2_CAMFO</name>
<gene>
    <name evidence="2" type="ORF">EAG_14498</name>
</gene>
<accession>E2B1Y2</accession>
<protein>
    <submittedName>
        <fullName evidence="2">Uncharacterized protein</fullName>
    </submittedName>
</protein>
<dbReference type="Pfam" id="PF03392">
    <property type="entry name" value="OS-D"/>
    <property type="match status" value="1"/>
</dbReference>
<proteinExistence type="predicted"/>
<feature type="signal peptide" evidence="1">
    <location>
        <begin position="1"/>
        <end position="18"/>
    </location>
</feature>
<keyword evidence="3" id="KW-1185">Reference proteome</keyword>
<dbReference type="InterPro" id="IPR036682">
    <property type="entry name" value="OS_D_A10/PebIII_sf"/>
</dbReference>
<dbReference type="SUPFAM" id="SSF100910">
    <property type="entry name" value="Chemosensory protein Csp2"/>
    <property type="match status" value="1"/>
</dbReference>
<dbReference type="OMA" id="DVHAIFN"/>
<dbReference type="OrthoDB" id="8183954at2759"/>